<feature type="region of interest" description="Disordered" evidence="2">
    <location>
        <begin position="343"/>
        <end position="546"/>
    </location>
</feature>
<feature type="region of interest" description="Disordered" evidence="2">
    <location>
        <begin position="130"/>
        <end position="155"/>
    </location>
</feature>
<evidence type="ECO:0000313" key="3">
    <source>
        <dbReference type="EMBL" id="SNX81768.1"/>
    </source>
</evidence>
<evidence type="ECO:0000313" key="4">
    <source>
        <dbReference type="Proteomes" id="UP001294444"/>
    </source>
</evidence>
<feature type="compositionally biased region" description="Low complexity" evidence="2">
    <location>
        <begin position="366"/>
        <end position="376"/>
    </location>
</feature>
<dbReference type="Proteomes" id="UP001294444">
    <property type="component" value="Unassembled WGS sequence"/>
</dbReference>
<comment type="caution">
    <text evidence="3">The sequence shown here is derived from an EMBL/GenBank/DDBJ whole genome shotgun (WGS) entry which is preliminary data.</text>
</comment>
<dbReference type="EMBL" id="OAPG01000001">
    <property type="protein sequence ID" value="SNX81768.1"/>
    <property type="molecule type" value="Genomic_DNA"/>
</dbReference>
<accession>A0AAJ4XGL7</accession>
<gene>
    <name evidence="3" type="ORF">MEPE_00473</name>
</gene>
<keyword evidence="4" id="KW-1185">Reference proteome</keyword>
<feature type="compositionally biased region" description="Basic and acidic residues" evidence="2">
    <location>
        <begin position="510"/>
        <end position="533"/>
    </location>
</feature>
<dbReference type="GO" id="GO:0019888">
    <property type="term" value="F:protein phosphatase regulator activity"/>
    <property type="evidence" value="ECO:0007669"/>
    <property type="project" value="InterPro"/>
</dbReference>
<dbReference type="Pfam" id="PF09184">
    <property type="entry name" value="PPP4R2"/>
    <property type="match status" value="1"/>
</dbReference>
<feature type="region of interest" description="Disordered" evidence="2">
    <location>
        <begin position="33"/>
        <end position="59"/>
    </location>
</feature>
<organism evidence="3 4">
    <name type="scientific">Melanopsichium pennsylvanicum</name>
    <dbReference type="NCBI Taxonomy" id="63383"/>
    <lineage>
        <taxon>Eukaryota</taxon>
        <taxon>Fungi</taxon>
        <taxon>Dikarya</taxon>
        <taxon>Basidiomycota</taxon>
        <taxon>Ustilaginomycotina</taxon>
        <taxon>Ustilaginomycetes</taxon>
        <taxon>Ustilaginales</taxon>
        <taxon>Ustilaginaceae</taxon>
        <taxon>Melanopsichium</taxon>
    </lineage>
</organism>
<dbReference type="GO" id="GO:0005737">
    <property type="term" value="C:cytoplasm"/>
    <property type="evidence" value="ECO:0007669"/>
    <property type="project" value="TreeGrafter"/>
</dbReference>
<evidence type="ECO:0000256" key="2">
    <source>
        <dbReference type="SAM" id="MobiDB-lite"/>
    </source>
</evidence>
<feature type="compositionally biased region" description="Basic and acidic residues" evidence="2">
    <location>
        <begin position="408"/>
        <end position="419"/>
    </location>
</feature>
<dbReference type="GO" id="GO:0030289">
    <property type="term" value="C:protein phosphatase 4 complex"/>
    <property type="evidence" value="ECO:0007669"/>
    <property type="project" value="InterPro"/>
</dbReference>
<name>A0AAJ4XGL7_9BASI</name>
<feature type="compositionally biased region" description="Low complexity" evidence="2">
    <location>
        <begin position="40"/>
        <end position="49"/>
    </location>
</feature>
<protein>
    <submittedName>
        <fullName evidence="3">Uncharacterized protein</fullName>
    </submittedName>
</protein>
<evidence type="ECO:0000256" key="1">
    <source>
        <dbReference type="ARBA" id="ARBA00009207"/>
    </source>
</evidence>
<dbReference type="InterPro" id="IPR015267">
    <property type="entry name" value="PPP4R2"/>
</dbReference>
<feature type="compositionally biased region" description="Low complexity" evidence="2">
    <location>
        <begin position="440"/>
        <end position="452"/>
    </location>
</feature>
<dbReference type="PANTHER" id="PTHR16487:SF0">
    <property type="entry name" value="PROTEIN PHOSPHATASE 4 REGULATORY SUBUNIT 2-RELATED"/>
    <property type="match status" value="1"/>
</dbReference>
<comment type="similarity">
    <text evidence="1">Belongs to the PPP4R2 family.</text>
</comment>
<feature type="compositionally biased region" description="Acidic residues" evidence="2">
    <location>
        <begin position="391"/>
        <end position="407"/>
    </location>
</feature>
<feature type="region of interest" description="Disordered" evidence="2">
    <location>
        <begin position="250"/>
        <end position="299"/>
    </location>
</feature>
<dbReference type="AlphaFoldDB" id="A0AAJ4XGL7"/>
<dbReference type="PANTHER" id="PTHR16487">
    <property type="entry name" value="PPP4R2-RELATED PROTEIN"/>
    <property type="match status" value="1"/>
</dbReference>
<proteinExistence type="inferred from homology"/>
<sequence>MTSEAINDPPSNFTLQSHHLVQLRHIANTDEFQQEEEAFPSSSNSTSSPPAGPSGAYDWPQLKDAIKIQIRAVLEENFGESIAMDIHPAAKLFTQSGDSTTEQNLTTEAAATTTQDKLFATSGGETATVASSEPSATVGSSHSNGQTPFVSDADQQNFYPTKRPLSVHTFPALTPADRISYTRTLYSMLDDFDLQPPFTIQRLCELLVSPTNHYNSALKWINAVKRCLSVTATRDAFPISPVQAPIGVMGVNGAHDSEDRASGEMSESEMDRMDGLPPSATSAGGAGRSRSSSVASNNSVEPLFSPIPFIVRDENGALTHAGIGDDGQQDGAEQAGIMEPIPDLELGGADRTASANTLPKEIVDKAPTTANATTTASEFQSCQEEQRKEEKEEEAEDVEMAEEGDDDEKMREAEPESKSESTPTGSASDSSGRVAAAVDASTSNTANAPATTHFEPLGVPDGAVDELDNPTHTLNPLTSTTTSTSTISEDTHSSANIYPTHVAEEEKEEDEKVGTKEQYKEHKEEENDKDSTRSSKRRKSVASIHE</sequence>
<dbReference type="GO" id="GO:0005634">
    <property type="term" value="C:nucleus"/>
    <property type="evidence" value="ECO:0007669"/>
    <property type="project" value="TreeGrafter"/>
</dbReference>
<feature type="compositionally biased region" description="Polar residues" evidence="2">
    <location>
        <begin position="420"/>
        <end position="431"/>
    </location>
</feature>
<feature type="compositionally biased region" description="Low complexity" evidence="2">
    <location>
        <begin position="288"/>
        <end position="299"/>
    </location>
</feature>
<reference evidence="3" key="1">
    <citation type="submission" date="2023-10" db="EMBL/GenBank/DDBJ databases">
        <authorList>
            <person name="Guldener U."/>
        </authorList>
    </citation>
    <scope>NUCLEOTIDE SEQUENCE</scope>
    <source>
        <strain evidence="3">Mp4</strain>
    </source>
</reference>
<feature type="compositionally biased region" description="Low complexity" evidence="2">
    <location>
        <begin position="470"/>
        <end position="488"/>
    </location>
</feature>